<dbReference type="SUPFAM" id="SSF48452">
    <property type="entry name" value="TPR-like"/>
    <property type="match status" value="2"/>
</dbReference>
<dbReference type="Gene3D" id="1.10.287.130">
    <property type="match status" value="1"/>
</dbReference>
<dbReference type="PROSITE" id="PS50005">
    <property type="entry name" value="TPR"/>
    <property type="match status" value="2"/>
</dbReference>
<evidence type="ECO:0000313" key="8">
    <source>
        <dbReference type="EMBL" id="RXG12526.1"/>
    </source>
</evidence>
<evidence type="ECO:0000256" key="6">
    <source>
        <dbReference type="SAM" id="SignalP"/>
    </source>
</evidence>
<feature type="transmembrane region" description="Helical" evidence="5">
    <location>
        <begin position="350"/>
        <end position="370"/>
    </location>
</feature>
<comment type="caution">
    <text evidence="8">The sequence shown here is derived from an EMBL/GenBank/DDBJ whole genome shotgun (WGS) entry which is preliminary data.</text>
</comment>
<dbReference type="CDD" id="cd00075">
    <property type="entry name" value="HATPase"/>
    <property type="match status" value="1"/>
</dbReference>
<dbReference type="Pfam" id="PF13424">
    <property type="entry name" value="TPR_12"/>
    <property type="match status" value="1"/>
</dbReference>
<dbReference type="AlphaFoldDB" id="A0A4Q0NQA5"/>
<dbReference type="SUPFAM" id="SSF55874">
    <property type="entry name" value="ATPase domain of HSP90 chaperone/DNA topoisomerase II/histidine kinase"/>
    <property type="match status" value="1"/>
</dbReference>
<dbReference type="Pfam" id="PF02518">
    <property type="entry name" value="HATPase_c"/>
    <property type="match status" value="1"/>
</dbReference>
<dbReference type="SUPFAM" id="SSF47384">
    <property type="entry name" value="Homodimeric domain of signal transducing histidine kinase"/>
    <property type="match status" value="1"/>
</dbReference>
<dbReference type="InterPro" id="IPR019734">
    <property type="entry name" value="TPR_rpt"/>
</dbReference>
<dbReference type="InterPro" id="IPR003661">
    <property type="entry name" value="HisK_dim/P_dom"/>
</dbReference>
<evidence type="ECO:0000256" key="1">
    <source>
        <dbReference type="ARBA" id="ARBA00000085"/>
    </source>
</evidence>
<evidence type="ECO:0000256" key="4">
    <source>
        <dbReference type="PROSITE-ProRule" id="PRU00339"/>
    </source>
</evidence>
<feature type="repeat" description="TPR" evidence="4">
    <location>
        <begin position="78"/>
        <end position="111"/>
    </location>
</feature>
<keyword evidence="5" id="KW-0472">Membrane</keyword>
<evidence type="ECO:0000256" key="3">
    <source>
        <dbReference type="ARBA" id="ARBA00022553"/>
    </source>
</evidence>
<accession>A0A4Q0NQA5</accession>
<dbReference type="InterPro" id="IPR036890">
    <property type="entry name" value="HATPase_C_sf"/>
</dbReference>
<feature type="chain" id="PRO_5020512937" description="histidine kinase" evidence="6">
    <location>
        <begin position="28"/>
        <end position="634"/>
    </location>
</feature>
<evidence type="ECO:0000313" key="9">
    <source>
        <dbReference type="Proteomes" id="UP000289821"/>
    </source>
</evidence>
<dbReference type="RefSeq" id="WP_128762202.1">
    <property type="nucleotide sequence ID" value="NZ_QOVI01000006.1"/>
</dbReference>
<keyword evidence="6" id="KW-0732">Signal</keyword>
<organism evidence="8 9">
    <name type="scientific">Leeuwenhoekiella aestuarii</name>
    <dbReference type="NCBI Taxonomy" id="2249426"/>
    <lineage>
        <taxon>Bacteria</taxon>
        <taxon>Pseudomonadati</taxon>
        <taxon>Bacteroidota</taxon>
        <taxon>Flavobacteriia</taxon>
        <taxon>Flavobacteriales</taxon>
        <taxon>Flavobacteriaceae</taxon>
        <taxon>Leeuwenhoekiella</taxon>
    </lineage>
</organism>
<dbReference type="CDD" id="cd00082">
    <property type="entry name" value="HisKA"/>
    <property type="match status" value="1"/>
</dbReference>
<keyword evidence="5" id="KW-0812">Transmembrane</keyword>
<dbReference type="Proteomes" id="UP000289821">
    <property type="component" value="Unassembled WGS sequence"/>
</dbReference>
<dbReference type="PRINTS" id="PR00344">
    <property type="entry name" value="BCTRLSENSOR"/>
</dbReference>
<dbReference type="InterPro" id="IPR004358">
    <property type="entry name" value="Sig_transdc_His_kin-like_C"/>
</dbReference>
<keyword evidence="5" id="KW-1133">Transmembrane helix</keyword>
<dbReference type="InterPro" id="IPR005467">
    <property type="entry name" value="His_kinase_dom"/>
</dbReference>
<comment type="catalytic activity">
    <reaction evidence="1">
        <text>ATP + protein L-histidine = ADP + protein N-phospho-L-histidine.</text>
        <dbReference type="EC" id="2.7.13.3"/>
    </reaction>
</comment>
<evidence type="ECO:0000256" key="2">
    <source>
        <dbReference type="ARBA" id="ARBA00012438"/>
    </source>
</evidence>
<dbReference type="OrthoDB" id="9781208at2"/>
<keyword evidence="9" id="KW-1185">Reference proteome</keyword>
<gene>
    <name evidence="8" type="ORF">DSM04_1064</name>
</gene>
<keyword evidence="4" id="KW-0802">TPR repeat</keyword>
<dbReference type="Pfam" id="PF13432">
    <property type="entry name" value="TPR_16"/>
    <property type="match status" value="1"/>
</dbReference>
<dbReference type="PANTHER" id="PTHR43547">
    <property type="entry name" value="TWO-COMPONENT HISTIDINE KINASE"/>
    <property type="match status" value="1"/>
</dbReference>
<dbReference type="EC" id="2.7.13.3" evidence="2"/>
<dbReference type="InterPro" id="IPR036097">
    <property type="entry name" value="HisK_dim/P_sf"/>
</dbReference>
<dbReference type="InterPro" id="IPR003594">
    <property type="entry name" value="HATPase_dom"/>
</dbReference>
<dbReference type="PANTHER" id="PTHR43547:SF2">
    <property type="entry name" value="HYBRID SIGNAL TRANSDUCTION HISTIDINE KINASE C"/>
    <property type="match status" value="1"/>
</dbReference>
<proteinExistence type="predicted"/>
<dbReference type="InterPro" id="IPR011990">
    <property type="entry name" value="TPR-like_helical_dom_sf"/>
</dbReference>
<keyword evidence="8" id="KW-0418">Kinase</keyword>
<keyword evidence="8" id="KW-0808">Transferase</keyword>
<dbReference type="SMART" id="SM00028">
    <property type="entry name" value="TPR"/>
    <property type="match status" value="5"/>
</dbReference>
<dbReference type="PROSITE" id="PS50109">
    <property type="entry name" value="HIS_KIN"/>
    <property type="match status" value="1"/>
</dbReference>
<dbReference type="EMBL" id="QOVI01000006">
    <property type="protein sequence ID" value="RXG12526.1"/>
    <property type="molecule type" value="Genomic_DNA"/>
</dbReference>
<evidence type="ECO:0000256" key="5">
    <source>
        <dbReference type="SAM" id="Phobius"/>
    </source>
</evidence>
<feature type="domain" description="Histidine kinase" evidence="7">
    <location>
        <begin position="417"/>
        <end position="634"/>
    </location>
</feature>
<dbReference type="Gene3D" id="1.25.40.10">
    <property type="entry name" value="Tetratricopeptide repeat domain"/>
    <property type="match status" value="2"/>
</dbReference>
<dbReference type="SMART" id="SM00387">
    <property type="entry name" value="HATPase_c"/>
    <property type="match status" value="1"/>
</dbReference>
<keyword evidence="3" id="KW-0597">Phosphoprotein</keyword>
<dbReference type="Gene3D" id="3.30.565.10">
    <property type="entry name" value="Histidine kinase-like ATPase, C-terminal domain"/>
    <property type="match status" value="1"/>
</dbReference>
<name>A0A4Q0NQA5_9FLAO</name>
<dbReference type="GO" id="GO:0000155">
    <property type="term" value="F:phosphorelay sensor kinase activity"/>
    <property type="evidence" value="ECO:0007669"/>
    <property type="project" value="InterPro"/>
</dbReference>
<feature type="repeat" description="TPR" evidence="4">
    <location>
        <begin position="158"/>
        <end position="191"/>
    </location>
</feature>
<sequence length="634" mass="72519">MKFRMAKKKYTLVFFFLAFSISTSLSANIFRQNIDRELIYKQIEESKELVYNDYSGALELLSKAYKESLELNDSSLTAEVLYAAGWIYYIKGEYDDSLTHFLDALDLYRKSNNDEGIAKSLKGQGLVVQAIDRHTEALKIFEQVLRIYEKIEKPQLTASAYINQGISYLELNDYANAEKVLNKAFVVAKRYDLTGIKHHYYNKSGEVAFQQNKYSKALNYHQEVIKDSINANDWEKSYAYAGVAQAYLKLGEINLAEKYALRAVAFAKGSESIWDLERNTAILSNIYKAQNDLEAAFEALSLNQKYRDSLYNIKTAQQVNIMHLEEKELENKRLNDEVILKEKELVLTRLQLFGVIILTILLVVILFLIWKNSRQKEVFSEELRQKNEVIERNHEIILKRNIALDSLNANKDKLFAIISHDLRSPILSIQQLLAMNESEMISPEDFKILNSKLKEQVNATLVMIDNLLQWSHSQLDGVLVNPVMVDLHPSVLTVIEIYKAGANFKDIKINVEQPESIPKIKVDKGHLSVILHNLISNALKFSYSGKDIFIKYLVDENFVTLIIIDQGTGISKEKIEELKLSQDQVLSKLGTGMETGTGLGLMMVKQFLELNEAKLDIKSNPGKGTEFRISFKKD</sequence>
<reference evidence="8 9" key="1">
    <citation type="submission" date="2018-07" db="EMBL/GenBank/DDBJ databases">
        <title>Leeuwenhoekiella genomics.</title>
        <authorList>
            <person name="Tahon G."/>
            <person name="Willems A."/>
        </authorList>
    </citation>
    <scope>NUCLEOTIDE SEQUENCE [LARGE SCALE GENOMIC DNA]</scope>
    <source>
        <strain evidence="8 9">R-50232</strain>
    </source>
</reference>
<protein>
    <recommendedName>
        <fullName evidence="2">histidine kinase</fullName>
        <ecNumber evidence="2">2.7.13.3</ecNumber>
    </recommendedName>
</protein>
<evidence type="ECO:0000259" key="7">
    <source>
        <dbReference type="PROSITE" id="PS50109"/>
    </source>
</evidence>
<feature type="signal peptide" evidence="6">
    <location>
        <begin position="1"/>
        <end position="27"/>
    </location>
</feature>